<dbReference type="InterPro" id="IPR000515">
    <property type="entry name" value="MetI-like"/>
</dbReference>
<keyword evidence="5 11" id="KW-0813">Transport</keyword>
<comment type="caution">
    <text evidence="13">The sequence shown here is derived from an EMBL/GenBank/DDBJ whole genome shotgun (WGS) entry which is preliminary data.</text>
</comment>
<keyword evidence="7 11" id="KW-0812">Transmembrane</keyword>
<comment type="function">
    <text evidence="1">Part of the binding-protein-dependent transport system for glutamine; probably responsible for the translocation of the substrate across the membrane.</text>
</comment>
<evidence type="ECO:0000313" key="14">
    <source>
        <dbReference type="Proteomes" id="UP001140979"/>
    </source>
</evidence>
<evidence type="ECO:0000313" key="13">
    <source>
        <dbReference type="EMBL" id="MDE1241287.1"/>
    </source>
</evidence>
<evidence type="ECO:0000259" key="12">
    <source>
        <dbReference type="PROSITE" id="PS50928"/>
    </source>
</evidence>
<keyword evidence="6" id="KW-1003">Cell membrane</keyword>
<dbReference type="SUPFAM" id="SSF161098">
    <property type="entry name" value="MetI-like"/>
    <property type="match status" value="1"/>
</dbReference>
<dbReference type="RefSeq" id="WP_274682690.1">
    <property type="nucleotide sequence ID" value="NZ_JAKNAZ010000009.1"/>
</dbReference>
<evidence type="ECO:0000256" key="8">
    <source>
        <dbReference type="ARBA" id="ARBA00022970"/>
    </source>
</evidence>
<keyword evidence="9 11" id="KW-1133">Transmembrane helix</keyword>
<dbReference type="EMBL" id="JAKNBA010000004">
    <property type="protein sequence ID" value="MDE1241287.1"/>
    <property type="molecule type" value="Genomic_DNA"/>
</dbReference>
<dbReference type="InterPro" id="IPR043429">
    <property type="entry name" value="ArtM/GltK/GlnP/TcyL/YhdX-like"/>
</dbReference>
<evidence type="ECO:0000256" key="11">
    <source>
        <dbReference type="RuleBase" id="RU363032"/>
    </source>
</evidence>
<protein>
    <recommendedName>
        <fullName evidence="4">Putative glutamine transport system permease protein GlnP</fullName>
    </recommendedName>
</protein>
<feature type="transmembrane region" description="Helical" evidence="11">
    <location>
        <begin position="232"/>
        <end position="254"/>
    </location>
</feature>
<evidence type="ECO:0000256" key="7">
    <source>
        <dbReference type="ARBA" id="ARBA00022692"/>
    </source>
</evidence>
<accession>A0A9X4INY5</accession>
<dbReference type="Pfam" id="PF00528">
    <property type="entry name" value="BPD_transp_1"/>
    <property type="match status" value="1"/>
</dbReference>
<dbReference type="Proteomes" id="UP001140979">
    <property type="component" value="Unassembled WGS sequence"/>
</dbReference>
<dbReference type="GO" id="GO:0043190">
    <property type="term" value="C:ATP-binding cassette (ABC) transporter complex"/>
    <property type="evidence" value="ECO:0007669"/>
    <property type="project" value="InterPro"/>
</dbReference>
<dbReference type="GO" id="GO:0006865">
    <property type="term" value="P:amino acid transport"/>
    <property type="evidence" value="ECO:0007669"/>
    <property type="project" value="UniProtKB-KW"/>
</dbReference>
<organism evidence="13 14">
    <name type="scientific">Vibrio aestuarianus</name>
    <dbReference type="NCBI Taxonomy" id="28171"/>
    <lineage>
        <taxon>Bacteria</taxon>
        <taxon>Pseudomonadati</taxon>
        <taxon>Pseudomonadota</taxon>
        <taxon>Gammaproteobacteria</taxon>
        <taxon>Vibrionales</taxon>
        <taxon>Vibrionaceae</taxon>
        <taxon>Vibrio</taxon>
    </lineage>
</organism>
<evidence type="ECO:0000256" key="6">
    <source>
        <dbReference type="ARBA" id="ARBA00022475"/>
    </source>
</evidence>
<evidence type="ECO:0000256" key="4">
    <source>
        <dbReference type="ARBA" id="ARBA00016506"/>
    </source>
</evidence>
<evidence type="ECO:0000256" key="1">
    <source>
        <dbReference type="ARBA" id="ARBA00003159"/>
    </source>
</evidence>
<evidence type="ECO:0000256" key="2">
    <source>
        <dbReference type="ARBA" id="ARBA00004429"/>
    </source>
</evidence>
<feature type="domain" description="ABC transmembrane type-1" evidence="12">
    <location>
        <begin position="64"/>
        <end position="251"/>
    </location>
</feature>
<comment type="similarity">
    <text evidence="3">Belongs to the binding-protein-dependent transport system permease family. HisMQ subfamily.</text>
</comment>
<dbReference type="InterPro" id="IPR035906">
    <property type="entry name" value="MetI-like_sf"/>
</dbReference>
<proteinExistence type="inferred from homology"/>
<dbReference type="Gene3D" id="1.10.3720.10">
    <property type="entry name" value="MetI-like"/>
    <property type="match status" value="1"/>
</dbReference>
<feature type="transmembrane region" description="Helical" evidence="11">
    <location>
        <begin position="64"/>
        <end position="88"/>
    </location>
</feature>
<dbReference type="GO" id="GO:0022857">
    <property type="term" value="F:transmembrane transporter activity"/>
    <property type="evidence" value="ECO:0007669"/>
    <property type="project" value="InterPro"/>
</dbReference>
<reference evidence="13" key="1">
    <citation type="submission" date="2022-02" db="EMBL/GenBank/DDBJ databases">
        <title>Emergence and expansion in Europe of a Vibrio aestuarianus clonal complex pathogenic for oysters.</title>
        <authorList>
            <person name="Mesnil A."/>
            <person name="Travers M.-A."/>
        </authorList>
    </citation>
    <scope>NUCLEOTIDE SEQUENCE</scope>
    <source>
        <strain evidence="13">19_064_11T1</strain>
    </source>
</reference>
<dbReference type="FunFam" id="1.10.3720.10:FF:000033">
    <property type="entry name" value="Polar amino acid ABC transporter permease"/>
    <property type="match status" value="1"/>
</dbReference>
<evidence type="ECO:0000256" key="10">
    <source>
        <dbReference type="ARBA" id="ARBA00023136"/>
    </source>
</evidence>
<dbReference type="PROSITE" id="PS50928">
    <property type="entry name" value="ABC_TM1"/>
    <property type="match status" value="1"/>
</dbReference>
<gene>
    <name evidence="13" type="ORF">L9W94_03820</name>
</gene>
<dbReference type="NCBIfam" id="TIGR01726">
    <property type="entry name" value="HEQRo_perm_3TM"/>
    <property type="match status" value="1"/>
</dbReference>
<comment type="subcellular location">
    <subcellularLocation>
        <location evidence="2">Cell inner membrane</location>
        <topology evidence="2">Multi-pass membrane protein</topology>
    </subcellularLocation>
    <subcellularLocation>
        <location evidence="11">Cell membrane</location>
        <topology evidence="11">Multi-pass membrane protein</topology>
    </subcellularLocation>
</comment>
<feature type="transmembrane region" description="Helical" evidence="11">
    <location>
        <begin position="109"/>
        <end position="129"/>
    </location>
</feature>
<evidence type="ECO:0000256" key="9">
    <source>
        <dbReference type="ARBA" id="ARBA00022989"/>
    </source>
</evidence>
<evidence type="ECO:0000256" key="3">
    <source>
        <dbReference type="ARBA" id="ARBA00010072"/>
    </source>
</evidence>
<dbReference type="CDD" id="cd06261">
    <property type="entry name" value="TM_PBP2"/>
    <property type="match status" value="1"/>
</dbReference>
<keyword evidence="10 11" id="KW-0472">Membrane</keyword>
<dbReference type="PANTHER" id="PTHR30614:SF20">
    <property type="entry name" value="GLUTAMINE TRANSPORT SYSTEM PERMEASE PROTEIN GLNP"/>
    <property type="match status" value="1"/>
</dbReference>
<evidence type="ECO:0000256" key="5">
    <source>
        <dbReference type="ARBA" id="ARBA00022448"/>
    </source>
</evidence>
<dbReference type="PANTHER" id="PTHR30614">
    <property type="entry name" value="MEMBRANE COMPONENT OF AMINO ACID ABC TRANSPORTER"/>
    <property type="match status" value="1"/>
</dbReference>
<dbReference type="AlphaFoldDB" id="A0A9X4INY5"/>
<sequence length="266" mass="29683">MLKVMIKPVLSAAAQIMMLLLGMMWLLDSGAQAMGYQWQWARVPDYIAFYEDGEWWPAELIEGLVVTLQISAISLFFTLAIGLTTALLKRSNSIVGRLLANGYIELIRNTPLLVQIYLLYFVFGPVIGLDRFSTAVVALSMFQGAYTAEVFRGGLNSIAKGQFEAAQSLGLSRFYTYYDVILPQLLQRTLPPLTNEVVSLIKNSSIVSVMAIFDLTTQGRNIVSETAMPFEIWFTVAGIYLLLTLSLSGFSAWLEHKLGAQWRSQK</sequence>
<keyword evidence="8" id="KW-0029">Amino-acid transport</keyword>
<name>A0A9X4INY5_9VIBR</name>
<dbReference type="InterPro" id="IPR010065">
    <property type="entry name" value="AA_ABC_transptr_permease_3TM"/>
</dbReference>